<protein>
    <submittedName>
        <fullName evidence="8">Cysteine-rich receptor-like protein kinase 25</fullName>
    </submittedName>
</protein>
<dbReference type="GO" id="GO:0005576">
    <property type="term" value="C:extracellular region"/>
    <property type="evidence" value="ECO:0007669"/>
    <property type="project" value="UniProtKB-SubCell"/>
</dbReference>
<dbReference type="AlphaFoldDB" id="A0A371EWU1"/>
<reference evidence="8" key="1">
    <citation type="submission" date="2018-05" db="EMBL/GenBank/DDBJ databases">
        <title>Draft genome of Mucuna pruriens seed.</title>
        <authorList>
            <person name="Nnadi N.E."/>
            <person name="Vos R."/>
            <person name="Hasami M.H."/>
            <person name="Devisetty U.K."/>
            <person name="Aguiy J.C."/>
        </authorList>
    </citation>
    <scope>NUCLEOTIDE SEQUENCE [LARGE SCALE GENOMIC DNA]</scope>
    <source>
        <strain evidence="8">JCA_2017</strain>
    </source>
</reference>
<organism evidence="8 9">
    <name type="scientific">Mucuna pruriens</name>
    <name type="common">Velvet bean</name>
    <name type="synonym">Dolichos pruriens</name>
    <dbReference type="NCBI Taxonomy" id="157652"/>
    <lineage>
        <taxon>Eukaryota</taxon>
        <taxon>Viridiplantae</taxon>
        <taxon>Streptophyta</taxon>
        <taxon>Embryophyta</taxon>
        <taxon>Tracheophyta</taxon>
        <taxon>Spermatophyta</taxon>
        <taxon>Magnoliopsida</taxon>
        <taxon>eudicotyledons</taxon>
        <taxon>Gunneridae</taxon>
        <taxon>Pentapetalae</taxon>
        <taxon>rosids</taxon>
        <taxon>fabids</taxon>
        <taxon>Fabales</taxon>
        <taxon>Fabaceae</taxon>
        <taxon>Papilionoideae</taxon>
        <taxon>50 kb inversion clade</taxon>
        <taxon>NPAAA clade</taxon>
        <taxon>indigoferoid/millettioid clade</taxon>
        <taxon>Phaseoleae</taxon>
        <taxon>Mucuna</taxon>
    </lineage>
</organism>
<keyword evidence="4" id="KW-0677">Repeat</keyword>
<dbReference type="InterPro" id="IPR002902">
    <property type="entry name" value="GNK2"/>
</dbReference>
<proteinExistence type="inferred from homology"/>
<name>A0A371EWU1_MUCPR</name>
<keyword evidence="9" id="KW-1185">Reference proteome</keyword>
<dbReference type="GO" id="GO:0016301">
    <property type="term" value="F:kinase activity"/>
    <property type="evidence" value="ECO:0007669"/>
    <property type="project" value="UniProtKB-KW"/>
</dbReference>
<dbReference type="Proteomes" id="UP000257109">
    <property type="component" value="Unassembled WGS sequence"/>
</dbReference>
<keyword evidence="2" id="KW-0964">Secreted</keyword>
<feature type="non-terminal residue" evidence="8">
    <location>
        <position position="1"/>
    </location>
</feature>
<dbReference type="CDD" id="cd23509">
    <property type="entry name" value="Gnk2-like"/>
    <property type="match status" value="1"/>
</dbReference>
<feature type="compositionally biased region" description="Polar residues" evidence="6">
    <location>
        <begin position="186"/>
        <end position="198"/>
    </location>
</feature>
<feature type="domain" description="Gnk2-homologous" evidence="7">
    <location>
        <begin position="83"/>
        <end position="188"/>
    </location>
</feature>
<dbReference type="PROSITE" id="PS51473">
    <property type="entry name" value="GNK2"/>
    <property type="match status" value="1"/>
</dbReference>
<comment type="caution">
    <text evidence="8">The sequence shown here is derived from an EMBL/GenBank/DDBJ whole genome shotgun (WGS) entry which is preliminary data.</text>
</comment>
<evidence type="ECO:0000256" key="3">
    <source>
        <dbReference type="ARBA" id="ARBA00022729"/>
    </source>
</evidence>
<evidence type="ECO:0000256" key="6">
    <source>
        <dbReference type="SAM" id="MobiDB-lite"/>
    </source>
</evidence>
<evidence type="ECO:0000313" key="8">
    <source>
        <dbReference type="EMBL" id="RDX70525.1"/>
    </source>
</evidence>
<dbReference type="PANTHER" id="PTHR32411">
    <property type="entry name" value="CYSTEINE-RICH REPEAT SECRETORY PROTEIN 38-RELATED"/>
    <property type="match status" value="1"/>
</dbReference>
<comment type="subcellular location">
    <subcellularLocation>
        <location evidence="1">Secreted</location>
    </subcellularLocation>
</comment>
<dbReference type="InterPro" id="IPR038408">
    <property type="entry name" value="GNK2_sf"/>
</dbReference>
<dbReference type="PANTHER" id="PTHR32411:SF43">
    <property type="entry name" value="CYSTEINE-RICH REPEAT SECRETORY PROTEIN 38"/>
    <property type="match status" value="1"/>
</dbReference>
<evidence type="ECO:0000256" key="4">
    <source>
        <dbReference type="ARBA" id="ARBA00022737"/>
    </source>
</evidence>
<evidence type="ECO:0000256" key="2">
    <source>
        <dbReference type="ARBA" id="ARBA00022525"/>
    </source>
</evidence>
<dbReference type="Gene3D" id="3.30.430.20">
    <property type="entry name" value="Gnk2 domain, C-X8-C-X2-C motif"/>
    <property type="match status" value="1"/>
</dbReference>
<feature type="region of interest" description="Disordered" evidence="6">
    <location>
        <begin position="181"/>
        <end position="212"/>
    </location>
</feature>
<evidence type="ECO:0000256" key="1">
    <source>
        <dbReference type="ARBA" id="ARBA00004613"/>
    </source>
</evidence>
<evidence type="ECO:0000313" key="9">
    <source>
        <dbReference type="Proteomes" id="UP000257109"/>
    </source>
</evidence>
<keyword evidence="3" id="KW-0732">Signal</keyword>
<sequence length="212" mass="23003">MFACLVANFLSPIGGRAASSAVLFMVKNNKLMKLSWFEILAMFNTPTLGLVSKVEKNERDEVVLCLSSCKHEEANKDREEQDLTRSHGCVTGSANVTDLWFMHSSSSSSSHTLATAGDAIERYVTISLKLNDFQTLYTLGQCTQDLSNDGCTVCLLDINGKIPRSSLGSVGGRVLYPSCNLRDGDQPQSPRSAMNPSPSGLRDRESGGVNFV</sequence>
<comment type="similarity">
    <text evidence="5">Belongs to the cysteine-rich repeat secretory protein family.</text>
</comment>
<dbReference type="STRING" id="157652.A0A371EWU1"/>
<evidence type="ECO:0000259" key="7">
    <source>
        <dbReference type="PROSITE" id="PS51473"/>
    </source>
</evidence>
<accession>A0A371EWU1</accession>
<dbReference type="EMBL" id="QJKJ01011677">
    <property type="protein sequence ID" value="RDX70525.1"/>
    <property type="molecule type" value="Genomic_DNA"/>
</dbReference>
<dbReference type="Pfam" id="PF01657">
    <property type="entry name" value="Stress-antifung"/>
    <property type="match status" value="1"/>
</dbReference>
<dbReference type="OrthoDB" id="1700189at2759"/>
<gene>
    <name evidence="8" type="primary">CRK25</name>
    <name evidence="8" type="ORF">CR513_50226</name>
</gene>
<dbReference type="InterPro" id="IPR050581">
    <property type="entry name" value="CRR_secretory_protein"/>
</dbReference>
<evidence type="ECO:0000256" key="5">
    <source>
        <dbReference type="ARBA" id="ARBA00038515"/>
    </source>
</evidence>